<proteinExistence type="predicted"/>
<dbReference type="Proteomes" id="UP001403385">
    <property type="component" value="Unassembled WGS sequence"/>
</dbReference>
<dbReference type="InterPro" id="IPR032710">
    <property type="entry name" value="NTF2-like_dom_sf"/>
</dbReference>
<feature type="domain" description="RNA polymerase sigma factor 70 region 4 type 2" evidence="1">
    <location>
        <begin position="103"/>
        <end position="151"/>
    </location>
</feature>
<organism evidence="2 3">
    <name type="scientific">Rapidithrix thailandica</name>
    <dbReference type="NCBI Taxonomy" id="413964"/>
    <lineage>
        <taxon>Bacteria</taxon>
        <taxon>Pseudomonadati</taxon>
        <taxon>Bacteroidota</taxon>
        <taxon>Cytophagia</taxon>
        <taxon>Cytophagales</taxon>
        <taxon>Flammeovirgaceae</taxon>
        <taxon>Rapidithrix</taxon>
    </lineage>
</organism>
<sequence>MLDLKTLRETLFRTAYQMLGEVEDAEDVVQEVLVDLSQKIATDKVAAIENLNGYYVRATVYKSINYLKIKKRSEYPGVWLPEPYIFPSHLEHSGLDVSFGFVHLLSKLNPNERAVFILRESFEMSFKEIAMDLPFTEANCRKLYQRSKEKIQHKAPLNVVDQHKKEALTQQFLHSVRTGDMEALLQLLVEEITIYSDGGGKVAAATVPIQGVERCIKFLLGIQKQASSNIRVEIKNSESNILILLYEASASEPYTVVVLDASEDKIRTIYLQRNPDKLKFL</sequence>
<dbReference type="InterPro" id="IPR013324">
    <property type="entry name" value="RNA_pol_sigma_r3/r4-like"/>
</dbReference>
<reference evidence="2 3" key="1">
    <citation type="submission" date="2024-04" db="EMBL/GenBank/DDBJ databases">
        <title>Novel genus in family Flammeovirgaceae.</title>
        <authorList>
            <person name="Nguyen T.H."/>
            <person name="Vuong T.Q."/>
            <person name="Le H."/>
            <person name="Kim S.-G."/>
        </authorList>
    </citation>
    <scope>NUCLEOTIDE SEQUENCE [LARGE SCALE GENOMIC DNA]</scope>
    <source>
        <strain evidence="2 3">JCM 23209</strain>
    </source>
</reference>
<accession>A0AAW9SJR4</accession>
<keyword evidence="2" id="KW-0238">DNA-binding</keyword>
<dbReference type="InterPro" id="IPR013249">
    <property type="entry name" value="RNA_pol_sigma70_r4_t2"/>
</dbReference>
<dbReference type="PANTHER" id="PTHR30173:SF36">
    <property type="entry name" value="ECF RNA POLYMERASE SIGMA FACTOR SIGJ"/>
    <property type="match status" value="1"/>
</dbReference>
<dbReference type="SUPFAM" id="SSF88946">
    <property type="entry name" value="Sigma2 domain of RNA polymerase sigma factors"/>
    <property type="match status" value="1"/>
</dbReference>
<dbReference type="SUPFAM" id="SSF88659">
    <property type="entry name" value="Sigma3 and sigma4 domains of RNA polymerase sigma factors"/>
    <property type="match status" value="1"/>
</dbReference>
<dbReference type="EMBL" id="JBDKWZ010000019">
    <property type="protein sequence ID" value="MEN7551081.1"/>
    <property type="molecule type" value="Genomic_DNA"/>
</dbReference>
<dbReference type="PANTHER" id="PTHR30173">
    <property type="entry name" value="SIGMA 19 FACTOR"/>
    <property type="match status" value="1"/>
</dbReference>
<evidence type="ECO:0000313" key="3">
    <source>
        <dbReference type="Proteomes" id="UP001403385"/>
    </source>
</evidence>
<name>A0AAW9SJR4_9BACT</name>
<dbReference type="InterPro" id="IPR052704">
    <property type="entry name" value="ECF_Sigma-70_Domain"/>
</dbReference>
<comment type="caution">
    <text evidence="2">The sequence shown here is derived from an EMBL/GenBank/DDBJ whole genome shotgun (WGS) entry which is preliminary data.</text>
</comment>
<dbReference type="RefSeq" id="WP_346823863.1">
    <property type="nucleotide sequence ID" value="NZ_JBDKWZ010000019.1"/>
</dbReference>
<dbReference type="GO" id="GO:0016987">
    <property type="term" value="F:sigma factor activity"/>
    <property type="evidence" value="ECO:0007669"/>
    <property type="project" value="InterPro"/>
</dbReference>
<dbReference type="InterPro" id="IPR036388">
    <property type="entry name" value="WH-like_DNA-bd_sf"/>
</dbReference>
<gene>
    <name evidence="2" type="ORF">AAG747_24380</name>
</gene>
<dbReference type="SUPFAM" id="SSF54427">
    <property type="entry name" value="NTF2-like"/>
    <property type="match status" value="1"/>
</dbReference>
<dbReference type="GO" id="GO:0003677">
    <property type="term" value="F:DNA binding"/>
    <property type="evidence" value="ECO:0007669"/>
    <property type="project" value="UniProtKB-KW"/>
</dbReference>
<dbReference type="InterPro" id="IPR013325">
    <property type="entry name" value="RNA_pol_sigma_r2"/>
</dbReference>
<evidence type="ECO:0000259" key="1">
    <source>
        <dbReference type="Pfam" id="PF08281"/>
    </source>
</evidence>
<evidence type="ECO:0000313" key="2">
    <source>
        <dbReference type="EMBL" id="MEN7551081.1"/>
    </source>
</evidence>
<dbReference type="AlphaFoldDB" id="A0AAW9SJR4"/>
<dbReference type="GO" id="GO:0006352">
    <property type="term" value="P:DNA-templated transcription initiation"/>
    <property type="evidence" value="ECO:0007669"/>
    <property type="project" value="InterPro"/>
</dbReference>
<dbReference type="Pfam" id="PF08281">
    <property type="entry name" value="Sigma70_r4_2"/>
    <property type="match status" value="1"/>
</dbReference>
<protein>
    <submittedName>
        <fullName evidence="2">Sigma factor-like helix-turn-helix DNA-binding protein</fullName>
    </submittedName>
</protein>
<dbReference type="Gene3D" id="1.10.1740.10">
    <property type="match status" value="1"/>
</dbReference>
<dbReference type="Gene3D" id="1.10.10.10">
    <property type="entry name" value="Winged helix-like DNA-binding domain superfamily/Winged helix DNA-binding domain"/>
    <property type="match status" value="1"/>
</dbReference>
<keyword evidence="3" id="KW-1185">Reference proteome</keyword>